<protein>
    <recommendedName>
        <fullName evidence="3">DUF2125 domain-containing protein</fullName>
    </recommendedName>
</protein>
<dbReference type="KEGG" id="asz:ASN_3753"/>
<evidence type="ECO:0000313" key="2">
    <source>
        <dbReference type="Proteomes" id="UP000056109"/>
    </source>
</evidence>
<sequence>MAMTIMASHRKTGTAAPWQGTNVASSTVPIRLRRNGSNPNMPRTVFPVFPGRMVRNPRHSQPALFFHIKIASAVCLRHLYAQMKAHTIPPLASLMLVSAGLAYLAASPVRALAAPPGSCAVINHGAVQASAHGVTYQNTTVRTPDGSTTLTVKQMHYTAPEGDDDSIQNQADAASLLLVSAMTGHHNAACSDWLQQQGQSVAKGLKAGGTYDLAWSSAAISRGTAHVGIGSAHLKLEGSTTAHTSAATLGLTGLSFRNVANQDLLPTTAHAAFSLPASELPALMAAIGGKAEQAPAVHVTISSFDAQRDTVQLKGNGTATLTGNVNATSASGHLEITELESLIEKARAAQQMKLAAGLVLARLVSHTQNGANVWNTSWEGGVLTVNGFPLPLK</sequence>
<dbReference type="Proteomes" id="UP000056109">
    <property type="component" value="Chromosome I"/>
</dbReference>
<organism evidence="1 2">
    <name type="scientific">Acetobacter senegalensis</name>
    <dbReference type="NCBI Taxonomy" id="446692"/>
    <lineage>
        <taxon>Bacteria</taxon>
        <taxon>Pseudomonadati</taxon>
        <taxon>Pseudomonadota</taxon>
        <taxon>Alphaproteobacteria</taxon>
        <taxon>Acetobacterales</taxon>
        <taxon>Acetobacteraceae</taxon>
        <taxon>Acetobacter</taxon>
    </lineage>
</organism>
<dbReference type="EMBL" id="LN606600">
    <property type="protein sequence ID" value="CEF42969.1"/>
    <property type="molecule type" value="Genomic_DNA"/>
</dbReference>
<accession>A0A0U5EZ04</accession>
<gene>
    <name evidence="1" type="ORF">ASN_3753</name>
</gene>
<name>A0A0U5EZ04_9PROT</name>
<reference evidence="2" key="1">
    <citation type="submission" date="2014-09" db="EMBL/GenBank/DDBJ databases">
        <authorList>
            <person name="Illeghems K.G."/>
        </authorList>
    </citation>
    <scope>NUCLEOTIDE SEQUENCE [LARGE SCALE GENOMIC DNA]</scope>
    <source>
        <strain evidence="2">108B</strain>
    </source>
</reference>
<dbReference type="AlphaFoldDB" id="A0A0U5EZ04"/>
<proteinExistence type="predicted"/>
<dbReference type="PATRIC" id="fig|446692.3.peg.3980"/>
<keyword evidence="2" id="KW-1185">Reference proteome</keyword>
<evidence type="ECO:0008006" key="3">
    <source>
        <dbReference type="Google" id="ProtNLM"/>
    </source>
</evidence>
<evidence type="ECO:0000313" key="1">
    <source>
        <dbReference type="EMBL" id="CEF42969.1"/>
    </source>
</evidence>